<dbReference type="OrthoDB" id="10250354at2759"/>
<evidence type="ECO:0000313" key="5">
    <source>
        <dbReference type="Proteomes" id="UP000015354"/>
    </source>
</evidence>
<dbReference type="CDD" id="cd06257">
    <property type="entry name" value="DnaJ"/>
    <property type="match status" value="1"/>
</dbReference>
<keyword evidence="5" id="KW-1185">Reference proteome</keyword>
<dbReference type="InterPro" id="IPR036869">
    <property type="entry name" value="J_dom_sf"/>
</dbReference>
<reference evidence="4 5" key="1">
    <citation type="journal article" date="2013" name="PLoS ONE">
        <title>Predicting the Proteins of Angomonas deanei, Strigomonas culicis and Their Respective Endosymbionts Reveals New Aspects of the Trypanosomatidae Family.</title>
        <authorList>
            <person name="Motta M.C."/>
            <person name="Martins A.C."/>
            <person name="de Souza S.S."/>
            <person name="Catta-Preta C.M."/>
            <person name="Silva R."/>
            <person name="Klein C.C."/>
            <person name="de Almeida L.G."/>
            <person name="de Lima Cunha O."/>
            <person name="Ciapina L.P."/>
            <person name="Brocchi M."/>
            <person name="Colabardini A.C."/>
            <person name="de Araujo Lima B."/>
            <person name="Machado C.R."/>
            <person name="de Almeida Soares C.M."/>
            <person name="Probst C.M."/>
            <person name="de Menezes C.B."/>
            <person name="Thompson C.E."/>
            <person name="Bartholomeu D.C."/>
            <person name="Gradia D.F."/>
            <person name="Pavoni D.P."/>
            <person name="Grisard E.C."/>
            <person name="Fantinatti-Garboggini F."/>
            <person name="Marchini F.K."/>
            <person name="Rodrigues-Luiz G.F."/>
            <person name="Wagner G."/>
            <person name="Goldman G.H."/>
            <person name="Fietto J.L."/>
            <person name="Elias M.C."/>
            <person name="Goldman M.H."/>
            <person name="Sagot M.F."/>
            <person name="Pereira M."/>
            <person name="Stoco P.H."/>
            <person name="de Mendonca-Neto R.P."/>
            <person name="Teixeira S.M."/>
            <person name="Maciel T.E."/>
            <person name="de Oliveira Mendes T.A."/>
            <person name="Urmenyi T.P."/>
            <person name="de Souza W."/>
            <person name="Schenkman S."/>
            <person name="de Vasconcelos A.T."/>
        </authorList>
    </citation>
    <scope>NUCLEOTIDE SEQUENCE [LARGE SCALE GENOMIC DNA]</scope>
</reference>
<feature type="transmembrane region" description="Helical" evidence="2">
    <location>
        <begin position="137"/>
        <end position="157"/>
    </location>
</feature>
<keyword evidence="1" id="KW-0175">Coiled coil</keyword>
<organism evidence="4 5">
    <name type="scientific">Strigomonas culicis</name>
    <dbReference type="NCBI Taxonomy" id="28005"/>
    <lineage>
        <taxon>Eukaryota</taxon>
        <taxon>Discoba</taxon>
        <taxon>Euglenozoa</taxon>
        <taxon>Kinetoplastea</taxon>
        <taxon>Metakinetoplastina</taxon>
        <taxon>Trypanosomatida</taxon>
        <taxon>Trypanosomatidae</taxon>
        <taxon>Strigomonadinae</taxon>
        <taxon>Strigomonas</taxon>
    </lineage>
</organism>
<dbReference type="AlphaFoldDB" id="S9U5X2"/>
<keyword evidence="2" id="KW-0472">Membrane</keyword>
<dbReference type="InterPro" id="IPR001623">
    <property type="entry name" value="DnaJ_domain"/>
</dbReference>
<keyword evidence="2" id="KW-0812">Transmembrane</keyword>
<name>S9U5X2_9TRYP</name>
<gene>
    <name evidence="4" type="ORF">STCU_07328</name>
</gene>
<protein>
    <submittedName>
        <fullName evidence="4">Chaperone protein DNAJ</fullName>
    </submittedName>
</protein>
<dbReference type="PANTHER" id="PTHR44094:SF7">
    <property type="entry name" value="PROTEIN DNAJ, PUTATIVE-RELATED"/>
    <property type="match status" value="1"/>
</dbReference>
<keyword evidence="2" id="KW-1133">Transmembrane helix</keyword>
<evidence type="ECO:0000256" key="1">
    <source>
        <dbReference type="SAM" id="Coils"/>
    </source>
</evidence>
<dbReference type="Gene3D" id="1.10.287.110">
    <property type="entry name" value="DnaJ domain"/>
    <property type="match status" value="1"/>
</dbReference>
<accession>S9U5X2</accession>
<dbReference type="PANTHER" id="PTHR44094">
    <property type="entry name" value="DNAJ HEAT SHOCK N-TERMINAL DOMAIN-CONTAINING PROTEIN"/>
    <property type="match status" value="1"/>
</dbReference>
<dbReference type="PRINTS" id="PR00625">
    <property type="entry name" value="JDOMAIN"/>
</dbReference>
<sequence>MSGFTIRRFVLQNISAVALHCPLPTVSQAAFAILSTGRAGAPAATTAAQQSFFFRLLVSGGSGRSPTSFGLVTGEEMDYIRKQRGADAKESRVVLCTRPSPSLVRSVAGGALNVALGMLLSPIVFLSIFFERIRMNGLVGLVLTGPLYGLCWSSLFLTTAVYAGLQQVVLGAYYGCVGRPLHYLVNRSYLAVLPAASSAAWQPAALARYRASFTRAVQWGVLACRFETATARPHALLGLYGSTTALQERGMRRLRRRDLEKARETATYKGRPGGPAGEENYYHLLGVAPSATEKQVKEAYNKLVLRVHPDRNPSPNAADEFDKLTRAYRVLVNPAKRKKYDIGGQKGVDDLGAKKREGVRALFGGELLHRLMGDVFYGSFSQRVIDGYDLTGEEIAVLRQRTLETCRDTLLHEYLSRFEAAPVANTATRTTAVVSAFDGFMAAQLRKLVATGLAKEVLYLTGQTYLRAIAYFDAEFQAAAGAGRPALVRRSLPSTMQARAVQYLTDILPHRVAQQRRKWGLLCTVRSHTFKEPHPMVDLAWHTSAADIERTAWWVAFSVLYDDALLLPPLEGSTLDLRTPQAVAAEVQRRREGLEHLAHLFVRHGQPYRQASKATVDQLMDSLRDYQQQQQRAKGE</sequence>
<feature type="domain" description="J" evidence="3">
    <location>
        <begin position="280"/>
        <end position="344"/>
    </location>
</feature>
<dbReference type="SUPFAM" id="SSF46565">
    <property type="entry name" value="Chaperone J-domain"/>
    <property type="match status" value="1"/>
</dbReference>
<dbReference type="SMART" id="SM00271">
    <property type="entry name" value="DnaJ"/>
    <property type="match status" value="1"/>
</dbReference>
<feature type="coiled-coil region" evidence="1">
    <location>
        <begin position="609"/>
        <end position="636"/>
    </location>
</feature>
<evidence type="ECO:0000259" key="3">
    <source>
        <dbReference type="PROSITE" id="PS50076"/>
    </source>
</evidence>
<dbReference type="InterPro" id="IPR052423">
    <property type="entry name" value="EMIR"/>
</dbReference>
<evidence type="ECO:0000313" key="4">
    <source>
        <dbReference type="EMBL" id="EPY24114.1"/>
    </source>
</evidence>
<dbReference type="FunFam" id="1.10.287.110:FF:000228">
    <property type="entry name" value="Chaperone protein DNAJ, putative"/>
    <property type="match status" value="1"/>
</dbReference>
<dbReference type="Pfam" id="PF00226">
    <property type="entry name" value="DnaJ"/>
    <property type="match status" value="1"/>
</dbReference>
<evidence type="ECO:0000256" key="2">
    <source>
        <dbReference type="SAM" id="Phobius"/>
    </source>
</evidence>
<dbReference type="Proteomes" id="UP000015354">
    <property type="component" value="Unassembled WGS sequence"/>
</dbReference>
<dbReference type="EMBL" id="ATMH01007328">
    <property type="protein sequence ID" value="EPY24114.1"/>
    <property type="molecule type" value="Genomic_DNA"/>
</dbReference>
<dbReference type="PROSITE" id="PS50076">
    <property type="entry name" value="DNAJ_2"/>
    <property type="match status" value="1"/>
</dbReference>
<comment type="caution">
    <text evidence="4">The sequence shown here is derived from an EMBL/GenBank/DDBJ whole genome shotgun (WGS) entry which is preliminary data.</text>
</comment>
<proteinExistence type="predicted"/>
<feature type="transmembrane region" description="Helical" evidence="2">
    <location>
        <begin position="107"/>
        <end position="130"/>
    </location>
</feature>